<dbReference type="InterPro" id="IPR046652">
    <property type="entry name" value="DUF6764"/>
</dbReference>
<name>A0A378WI16_9NOCA</name>
<dbReference type="Pfam" id="PF20550">
    <property type="entry name" value="DUF6764"/>
    <property type="match status" value="1"/>
</dbReference>
<dbReference type="Proteomes" id="UP000255082">
    <property type="component" value="Unassembled WGS sequence"/>
</dbReference>
<dbReference type="EMBL" id="UGRU01000001">
    <property type="protein sequence ID" value="SUA40926.1"/>
    <property type="molecule type" value="Genomic_DNA"/>
</dbReference>
<accession>A0A378WI16</accession>
<evidence type="ECO:0000313" key="2">
    <source>
        <dbReference type="EMBL" id="SUA40926.1"/>
    </source>
</evidence>
<evidence type="ECO:0000256" key="1">
    <source>
        <dbReference type="SAM" id="SignalP"/>
    </source>
</evidence>
<dbReference type="AlphaFoldDB" id="A0A378WI16"/>
<dbReference type="OrthoDB" id="4570582at2"/>
<feature type="signal peptide" evidence="1">
    <location>
        <begin position="1"/>
        <end position="27"/>
    </location>
</feature>
<reference evidence="2 3" key="1">
    <citation type="submission" date="2018-06" db="EMBL/GenBank/DDBJ databases">
        <authorList>
            <consortium name="Pathogen Informatics"/>
            <person name="Doyle S."/>
        </authorList>
    </citation>
    <scope>NUCLEOTIDE SEQUENCE [LARGE SCALE GENOMIC DNA]</scope>
    <source>
        <strain evidence="2 3">NCTC13184</strain>
    </source>
</reference>
<evidence type="ECO:0008006" key="4">
    <source>
        <dbReference type="Google" id="ProtNLM"/>
    </source>
</evidence>
<evidence type="ECO:0000313" key="3">
    <source>
        <dbReference type="Proteomes" id="UP000255082"/>
    </source>
</evidence>
<organism evidence="2 3">
    <name type="scientific">Nocardia africana</name>
    <dbReference type="NCBI Taxonomy" id="134964"/>
    <lineage>
        <taxon>Bacteria</taxon>
        <taxon>Bacillati</taxon>
        <taxon>Actinomycetota</taxon>
        <taxon>Actinomycetes</taxon>
        <taxon>Mycobacteriales</taxon>
        <taxon>Nocardiaceae</taxon>
        <taxon>Nocardia</taxon>
    </lineage>
</organism>
<feature type="chain" id="PRO_5016772872" description="Protein kinase" evidence="1">
    <location>
        <begin position="28"/>
        <end position="182"/>
    </location>
</feature>
<sequence length="182" mass="17704">MKVMSAITGWAVAAGAAVCWATGTASATTVHCDTDRTRDITIVAGTTACRAMGDESGHARSAGIDGVGYAKATTGAIALGLGAGGGVGASEGAAGLPVAVGMGPDALAFTSLAPEAVPGRIGLSFAMNGSQAQVVSGERSTVCLGSAALAWDSRTGALCLATPFGLWQVPAGTEHDSRAALP</sequence>
<protein>
    <recommendedName>
        <fullName evidence="4">Protein kinase</fullName>
    </recommendedName>
</protein>
<keyword evidence="1" id="KW-0732">Signal</keyword>
<gene>
    <name evidence="2" type="ORF">NCTC13184_00250</name>
</gene>
<proteinExistence type="predicted"/>